<feature type="domain" description="VOC" evidence="1">
    <location>
        <begin position="3"/>
        <end position="116"/>
    </location>
</feature>
<dbReference type="SUPFAM" id="SSF54593">
    <property type="entry name" value="Glyoxalase/Bleomycin resistance protein/Dihydroxybiphenyl dioxygenase"/>
    <property type="match status" value="1"/>
</dbReference>
<evidence type="ECO:0000259" key="1">
    <source>
        <dbReference type="PROSITE" id="PS51819"/>
    </source>
</evidence>
<dbReference type="PROSITE" id="PS51819">
    <property type="entry name" value="VOC"/>
    <property type="match status" value="1"/>
</dbReference>
<proteinExistence type="predicted"/>
<dbReference type="Pfam" id="PF00903">
    <property type="entry name" value="Glyoxalase"/>
    <property type="match status" value="1"/>
</dbReference>
<dbReference type="InterPro" id="IPR029068">
    <property type="entry name" value="Glyas_Bleomycin-R_OHBP_Dase"/>
</dbReference>
<dbReference type="PANTHER" id="PTHR36437">
    <property type="entry name" value="GLYOXALASE/BLEOMYCIN RESISTANCE PROTEIN/DIOXYGENASE"/>
    <property type="match status" value="1"/>
</dbReference>
<comment type="caution">
    <text evidence="2">The sequence shown here is derived from an EMBL/GenBank/DDBJ whole genome shotgun (WGS) entry which is preliminary data.</text>
</comment>
<dbReference type="Gene3D" id="3.10.180.10">
    <property type="entry name" value="2,3-Dihydroxybiphenyl 1,2-Dioxygenase, domain 1"/>
    <property type="match status" value="1"/>
</dbReference>
<dbReference type="InterPro" id="IPR037523">
    <property type="entry name" value="VOC_core"/>
</dbReference>
<name>A0ABS1EV71_9CLOT</name>
<organism evidence="2 3">
    <name type="scientific">Clostridium yunnanense</name>
    <dbReference type="NCBI Taxonomy" id="2800325"/>
    <lineage>
        <taxon>Bacteria</taxon>
        <taxon>Bacillati</taxon>
        <taxon>Bacillota</taxon>
        <taxon>Clostridia</taxon>
        <taxon>Eubacteriales</taxon>
        <taxon>Clostridiaceae</taxon>
        <taxon>Clostridium</taxon>
    </lineage>
</organism>
<reference evidence="3" key="1">
    <citation type="submission" date="2021-01" db="EMBL/GenBank/DDBJ databases">
        <title>Genome public.</title>
        <authorList>
            <person name="Liu C."/>
            <person name="Sun Q."/>
        </authorList>
    </citation>
    <scope>NUCLEOTIDE SEQUENCE [LARGE SCALE GENOMIC DNA]</scope>
    <source>
        <strain evidence="3">YIM B02505</strain>
    </source>
</reference>
<keyword evidence="3" id="KW-1185">Reference proteome</keyword>
<gene>
    <name evidence="2" type="ORF">JHL18_21675</name>
</gene>
<dbReference type="EMBL" id="JAENHN010000059">
    <property type="protein sequence ID" value="MBK1813235.1"/>
    <property type="molecule type" value="Genomic_DNA"/>
</dbReference>
<evidence type="ECO:0000313" key="2">
    <source>
        <dbReference type="EMBL" id="MBK1813235.1"/>
    </source>
</evidence>
<dbReference type="PANTHER" id="PTHR36437:SF2">
    <property type="entry name" value="GLYOXALASE_BLEOMYCIN RESISTANCE PROTEIN_DIOXYGENASE"/>
    <property type="match status" value="1"/>
</dbReference>
<accession>A0ABS1EV71</accession>
<evidence type="ECO:0000313" key="3">
    <source>
        <dbReference type="Proteomes" id="UP000596739"/>
    </source>
</evidence>
<dbReference type="InterPro" id="IPR004360">
    <property type="entry name" value="Glyas_Fos-R_dOase_dom"/>
</dbReference>
<protein>
    <submittedName>
        <fullName evidence="2">VOC family protein</fullName>
    </submittedName>
</protein>
<dbReference type="RefSeq" id="WP_200273139.1">
    <property type="nucleotide sequence ID" value="NZ_JAENHN010000059.1"/>
</dbReference>
<sequence length="125" mass="13970">MFKSGNVTIIVNDFNKAVEFYVETLGLNLQYKIEGHLAQVSVPGLTILLIYPNGENGSKQVKSDSVSIGLEVKELDSAVELLKSRGVKFYHFMDSETSRFAYFSDQQGTSLYLVELRKQPNASDI</sequence>
<dbReference type="Proteomes" id="UP000596739">
    <property type="component" value="Unassembled WGS sequence"/>
</dbReference>